<gene>
    <name evidence="1" type="ORF">PACLA_8A064379</name>
</gene>
<evidence type="ECO:0000313" key="2">
    <source>
        <dbReference type="Proteomes" id="UP001152795"/>
    </source>
</evidence>
<protein>
    <submittedName>
        <fullName evidence="1">Uncharacterized protein</fullName>
    </submittedName>
</protein>
<comment type="caution">
    <text evidence="1">The sequence shown here is derived from an EMBL/GenBank/DDBJ whole genome shotgun (WGS) entry which is preliminary data.</text>
</comment>
<accession>A0A6S7K4U0</accession>
<sequence>PKHSLLMFRGKIFEWGFGTPKSYRMDRNPAQCSISWEFDSKGMSKCRLDQIELWTQNYPNLHGGYQVTTNNCHYFVNRLMEHLKTNCVTV</sequence>
<reference evidence="1" key="1">
    <citation type="submission" date="2020-04" db="EMBL/GenBank/DDBJ databases">
        <authorList>
            <person name="Alioto T."/>
            <person name="Alioto T."/>
            <person name="Gomez Garrido J."/>
        </authorList>
    </citation>
    <scope>NUCLEOTIDE SEQUENCE</scope>
    <source>
        <strain evidence="1">A484AB</strain>
    </source>
</reference>
<feature type="non-terminal residue" evidence="1">
    <location>
        <position position="1"/>
    </location>
</feature>
<proteinExistence type="predicted"/>
<dbReference type="Proteomes" id="UP001152795">
    <property type="component" value="Unassembled WGS sequence"/>
</dbReference>
<keyword evidence="2" id="KW-1185">Reference proteome</keyword>
<dbReference type="AlphaFoldDB" id="A0A6S7K4U0"/>
<evidence type="ECO:0000313" key="1">
    <source>
        <dbReference type="EMBL" id="CAB4036840.1"/>
    </source>
</evidence>
<dbReference type="EMBL" id="CACRXK020022469">
    <property type="protein sequence ID" value="CAB4036840.1"/>
    <property type="molecule type" value="Genomic_DNA"/>
</dbReference>
<name>A0A6S7K4U0_PARCT</name>
<organism evidence="1 2">
    <name type="scientific">Paramuricea clavata</name>
    <name type="common">Red gorgonian</name>
    <name type="synonym">Violescent sea-whip</name>
    <dbReference type="NCBI Taxonomy" id="317549"/>
    <lineage>
        <taxon>Eukaryota</taxon>
        <taxon>Metazoa</taxon>
        <taxon>Cnidaria</taxon>
        <taxon>Anthozoa</taxon>
        <taxon>Octocorallia</taxon>
        <taxon>Malacalcyonacea</taxon>
        <taxon>Plexauridae</taxon>
        <taxon>Paramuricea</taxon>
    </lineage>
</organism>
<dbReference type="OrthoDB" id="6082640at2759"/>